<evidence type="ECO:0000256" key="7">
    <source>
        <dbReference type="SAM" id="MobiDB-lite"/>
    </source>
</evidence>
<dbReference type="EC" id="2.7.7.49" evidence="1"/>
<keyword evidence="3" id="KW-0540">Nuclease</keyword>
<dbReference type="GO" id="GO:0004519">
    <property type="term" value="F:endonuclease activity"/>
    <property type="evidence" value="ECO:0007669"/>
    <property type="project" value="UniProtKB-KW"/>
</dbReference>
<dbReference type="Proteomes" id="UP000078542">
    <property type="component" value="Unassembled WGS sequence"/>
</dbReference>
<dbReference type="Gene3D" id="1.10.340.70">
    <property type="match status" value="1"/>
</dbReference>
<dbReference type="AlphaFoldDB" id="A0A151I8M0"/>
<keyword evidence="10" id="KW-1185">Reference proteome</keyword>
<dbReference type="GO" id="GO:0015074">
    <property type="term" value="P:DNA integration"/>
    <property type="evidence" value="ECO:0007669"/>
    <property type="project" value="InterPro"/>
</dbReference>
<feature type="compositionally biased region" description="Polar residues" evidence="7">
    <location>
        <begin position="656"/>
        <end position="666"/>
    </location>
</feature>
<feature type="compositionally biased region" description="Basic and acidic residues" evidence="7">
    <location>
        <begin position="511"/>
        <end position="522"/>
    </location>
</feature>
<feature type="compositionally biased region" description="Basic and acidic residues" evidence="7">
    <location>
        <begin position="681"/>
        <end position="691"/>
    </location>
</feature>
<dbReference type="Pfam" id="PF00665">
    <property type="entry name" value="rve"/>
    <property type="match status" value="1"/>
</dbReference>
<feature type="compositionally biased region" description="Low complexity" evidence="7">
    <location>
        <begin position="641"/>
        <end position="655"/>
    </location>
</feature>
<keyword evidence="4" id="KW-0255">Endonuclease</keyword>
<evidence type="ECO:0000256" key="1">
    <source>
        <dbReference type="ARBA" id="ARBA00012493"/>
    </source>
</evidence>
<dbReference type="InterPro" id="IPR043128">
    <property type="entry name" value="Rev_trsase/Diguanyl_cyclase"/>
</dbReference>
<keyword evidence="2" id="KW-0808">Transferase</keyword>
<keyword evidence="5" id="KW-0695">RNA-directed DNA polymerase</keyword>
<evidence type="ECO:0000256" key="5">
    <source>
        <dbReference type="ARBA" id="ARBA00022918"/>
    </source>
</evidence>
<dbReference type="FunFam" id="1.10.340.70:FF:000003">
    <property type="entry name" value="Protein CBG25708"/>
    <property type="match status" value="1"/>
</dbReference>
<evidence type="ECO:0000313" key="10">
    <source>
        <dbReference type="Proteomes" id="UP000078542"/>
    </source>
</evidence>
<feature type="region of interest" description="Disordered" evidence="7">
    <location>
        <begin position="499"/>
        <end position="527"/>
    </location>
</feature>
<evidence type="ECO:0000256" key="2">
    <source>
        <dbReference type="ARBA" id="ARBA00022695"/>
    </source>
</evidence>
<evidence type="ECO:0000256" key="6">
    <source>
        <dbReference type="ARBA" id="ARBA00023268"/>
    </source>
</evidence>
<dbReference type="PANTHER" id="PTHR37984:SF5">
    <property type="entry name" value="PROTEIN NYNRIN-LIKE"/>
    <property type="match status" value="1"/>
</dbReference>
<feature type="domain" description="Integrase catalytic" evidence="8">
    <location>
        <begin position="336"/>
        <end position="490"/>
    </location>
</feature>
<name>A0A151I8M0_9HYME</name>
<dbReference type="PANTHER" id="PTHR37984">
    <property type="entry name" value="PROTEIN CBG26694"/>
    <property type="match status" value="1"/>
</dbReference>
<dbReference type="InterPro" id="IPR043502">
    <property type="entry name" value="DNA/RNA_pol_sf"/>
</dbReference>
<dbReference type="CDD" id="cd09274">
    <property type="entry name" value="RNase_HI_RT_Ty3"/>
    <property type="match status" value="1"/>
</dbReference>
<dbReference type="FunFam" id="3.10.20.370:FF:000001">
    <property type="entry name" value="Retrovirus-related Pol polyprotein from transposon 17.6-like protein"/>
    <property type="match status" value="1"/>
</dbReference>
<dbReference type="EMBL" id="KQ978343">
    <property type="protein sequence ID" value="KYM95003.1"/>
    <property type="molecule type" value="Genomic_DNA"/>
</dbReference>
<dbReference type="STRING" id="456900.A0A151I8M0"/>
<dbReference type="Gene3D" id="3.30.420.10">
    <property type="entry name" value="Ribonuclease H-like superfamily/Ribonuclease H"/>
    <property type="match status" value="1"/>
</dbReference>
<dbReference type="FunFam" id="3.30.420.10:FF:000131">
    <property type="entry name" value="Protein CBG26278"/>
    <property type="match status" value="1"/>
</dbReference>
<evidence type="ECO:0000313" key="9">
    <source>
        <dbReference type="EMBL" id="KYM95003.1"/>
    </source>
</evidence>
<dbReference type="InterPro" id="IPR050951">
    <property type="entry name" value="Retrovirus_Pol_polyprotein"/>
</dbReference>
<reference evidence="9 10" key="1">
    <citation type="submission" date="2016-03" db="EMBL/GenBank/DDBJ databases">
        <title>Cyphomyrmex costatus WGS genome.</title>
        <authorList>
            <person name="Nygaard S."/>
            <person name="Hu H."/>
            <person name="Boomsma J."/>
            <person name="Zhang G."/>
        </authorList>
    </citation>
    <scope>NUCLEOTIDE SEQUENCE [LARGE SCALE GENOMIC DNA]</scope>
    <source>
        <strain evidence="9">MS0001</strain>
        <tissue evidence="9">Whole body</tissue>
    </source>
</reference>
<evidence type="ECO:0000259" key="8">
    <source>
        <dbReference type="PROSITE" id="PS50994"/>
    </source>
</evidence>
<dbReference type="GO" id="GO:0003964">
    <property type="term" value="F:RNA-directed DNA polymerase activity"/>
    <property type="evidence" value="ECO:0007669"/>
    <property type="project" value="UniProtKB-KW"/>
</dbReference>
<feature type="region of interest" description="Disordered" evidence="7">
    <location>
        <begin position="639"/>
        <end position="691"/>
    </location>
</feature>
<organism evidence="9 10">
    <name type="scientific">Cyphomyrmex costatus</name>
    <dbReference type="NCBI Taxonomy" id="456900"/>
    <lineage>
        <taxon>Eukaryota</taxon>
        <taxon>Metazoa</taxon>
        <taxon>Ecdysozoa</taxon>
        <taxon>Arthropoda</taxon>
        <taxon>Hexapoda</taxon>
        <taxon>Insecta</taxon>
        <taxon>Pterygota</taxon>
        <taxon>Neoptera</taxon>
        <taxon>Endopterygota</taxon>
        <taxon>Hymenoptera</taxon>
        <taxon>Apocrita</taxon>
        <taxon>Aculeata</taxon>
        <taxon>Formicoidea</taxon>
        <taxon>Formicidae</taxon>
        <taxon>Myrmicinae</taxon>
        <taxon>Cyphomyrmex</taxon>
    </lineage>
</organism>
<dbReference type="InterPro" id="IPR041588">
    <property type="entry name" value="Integrase_H2C2"/>
</dbReference>
<keyword evidence="4" id="KW-0378">Hydrolase</keyword>
<accession>A0A151I8M0</accession>
<proteinExistence type="predicted"/>
<keyword evidence="6" id="KW-0511">Multifunctional enzyme</keyword>
<sequence>MHILRRPLDNLLKKDSKWNWSPKCQESFNQFKRILSSKLLLTHYNPQHEIIVAADASNEGLGACILHKFPDHSIKAISHASRSLTEAERKYSQIEKEALAIIFAVTKFHRMIFGRQFILQTDHKPLLQIFGNKKGIPSHTANRLQRWALQLLSYDFKIEYIKTTEFGHADVLSRLISHQQRPEEDFVIASVKMETDLFSVLNESLQSFPITFQQIKEATKEDDILQKVINFTLNSWPQNVDDSDLQPFFRRRNSLTVIQECLLFNDRVVIPQQFHQQILKQLHKGHPGMERMKIIARSYVYWPRIDQQIEEFVRNCRNCTLAAKSPIKVPLSSWSLPEKPWQRVHIDFAGPLNGEYYFVLVDAFSKWPEIVPTQTITAQRTIDILQEIFARFGVPESLVSDNGTQFTSEKFQNFCLLQGINHLHTPPFHPSSNGQAERFVDTFKRALSKCETEGKEVKKHLCTFLQYYRSTPNPNVPNQVSPAEALLGRPMRTTLDLLKPSKCSTAQPEKPLPKQKQEEQYNRRHAVKSKKFEPGTKVYVQIHTYNKWSWIPGEIVEKVGRVIYNVLVDTRSRLVRAHANQIKFRAIKDNDDSSQQQEIQLPLEILINAFDQGGKQENIQETTSVPQGNSTSPQILEDINQELLQPQESSSQPDSGQRSEPVQQEQPVLRRSQRNRRRPRKLEDYQCHSSR</sequence>
<dbReference type="GO" id="GO:0042575">
    <property type="term" value="C:DNA polymerase complex"/>
    <property type="evidence" value="ECO:0007669"/>
    <property type="project" value="UniProtKB-ARBA"/>
</dbReference>
<dbReference type="Pfam" id="PF17919">
    <property type="entry name" value="RT_RNaseH_2"/>
    <property type="match status" value="1"/>
</dbReference>
<dbReference type="InterPro" id="IPR012337">
    <property type="entry name" value="RNaseH-like_sf"/>
</dbReference>
<dbReference type="PROSITE" id="PS50994">
    <property type="entry name" value="INTEGRASE"/>
    <property type="match status" value="1"/>
</dbReference>
<dbReference type="GO" id="GO:0003676">
    <property type="term" value="F:nucleic acid binding"/>
    <property type="evidence" value="ECO:0007669"/>
    <property type="project" value="InterPro"/>
</dbReference>
<dbReference type="SUPFAM" id="SSF56672">
    <property type="entry name" value="DNA/RNA polymerases"/>
    <property type="match status" value="1"/>
</dbReference>
<protein>
    <recommendedName>
        <fullName evidence="1">RNA-directed DNA polymerase</fullName>
        <ecNumber evidence="1">2.7.7.49</ecNumber>
    </recommendedName>
</protein>
<keyword evidence="2" id="KW-0548">Nucleotidyltransferase</keyword>
<dbReference type="Pfam" id="PF17921">
    <property type="entry name" value="Integrase_H2C2"/>
    <property type="match status" value="1"/>
</dbReference>
<dbReference type="InterPro" id="IPR041577">
    <property type="entry name" value="RT_RNaseH_2"/>
</dbReference>
<evidence type="ECO:0000256" key="3">
    <source>
        <dbReference type="ARBA" id="ARBA00022722"/>
    </source>
</evidence>
<feature type="compositionally biased region" description="Basic residues" evidence="7">
    <location>
        <begin position="671"/>
        <end position="680"/>
    </location>
</feature>
<gene>
    <name evidence="9" type="ORF">ALC62_14360</name>
</gene>
<dbReference type="Gene3D" id="3.30.70.270">
    <property type="match status" value="1"/>
</dbReference>
<dbReference type="SUPFAM" id="SSF53098">
    <property type="entry name" value="Ribonuclease H-like"/>
    <property type="match status" value="1"/>
</dbReference>
<dbReference type="InterPro" id="IPR036397">
    <property type="entry name" value="RNaseH_sf"/>
</dbReference>
<evidence type="ECO:0000256" key="4">
    <source>
        <dbReference type="ARBA" id="ARBA00022759"/>
    </source>
</evidence>
<dbReference type="InterPro" id="IPR001584">
    <property type="entry name" value="Integrase_cat-core"/>
</dbReference>